<protein>
    <submittedName>
        <fullName evidence="8">Cobalamin biosynthesis protein CobW</fullName>
    </submittedName>
</protein>
<organism evidence="8 9">
    <name type="scientific">Mobilicoccus caccae</name>
    <dbReference type="NCBI Taxonomy" id="1859295"/>
    <lineage>
        <taxon>Bacteria</taxon>
        <taxon>Bacillati</taxon>
        <taxon>Actinomycetota</taxon>
        <taxon>Actinomycetes</taxon>
        <taxon>Micrococcales</taxon>
        <taxon>Dermatophilaceae</taxon>
        <taxon>Mobilicoccus</taxon>
    </lineage>
</organism>
<sequence length="362" mass="39135">MPVIVVSGGLGSGKTTLLNHLLRQGMGRIGVVINDFGDINVDAFLVQGHVDATATISGGCLCCLSDPSELDDTLALLARPSMDLDVIVVEASGLAEPRELARMLLSSTVTRIRFGGIVEVLDAAAWLPGPDGAIDPLPVAVDHLQVASLLVVNKDDLLHDHPEAAQRLTEALQRHAPGTPVVRTSYGRIDPTLLFDAAERDAPTGQLSFTDLLLEHGAKDHRHDEHDHHDEAPVGADESCHDHACDHAHHRYSSVSVESPLPVDPRRLVAFLEHRAPGVYRVKGRTHVDVPGNDRQYIVQAVGGWLAFEKRPWPADTAPITQLVAIGTGIDTEAVEEAMRACLSEEGPLDPDRLHAMTRYTR</sequence>
<dbReference type="SUPFAM" id="SSF52540">
    <property type="entry name" value="P-loop containing nucleoside triphosphate hydrolases"/>
    <property type="match status" value="1"/>
</dbReference>
<dbReference type="Pfam" id="PF07683">
    <property type="entry name" value="CobW_C"/>
    <property type="match status" value="1"/>
</dbReference>
<name>A0ABQ6ILI3_9MICO</name>
<evidence type="ECO:0000256" key="6">
    <source>
        <dbReference type="SAM" id="MobiDB-lite"/>
    </source>
</evidence>
<keyword evidence="1" id="KW-0547">Nucleotide-binding</keyword>
<feature type="region of interest" description="Disordered" evidence="6">
    <location>
        <begin position="221"/>
        <end position="241"/>
    </location>
</feature>
<accession>A0ABQ6ILI3</accession>
<dbReference type="SUPFAM" id="SSF90002">
    <property type="entry name" value="Hypothetical protein YjiA, C-terminal domain"/>
    <property type="match status" value="1"/>
</dbReference>
<dbReference type="InterPro" id="IPR027417">
    <property type="entry name" value="P-loop_NTPase"/>
</dbReference>
<evidence type="ECO:0000256" key="5">
    <source>
        <dbReference type="ARBA" id="ARBA00049117"/>
    </source>
</evidence>
<dbReference type="CDD" id="cd03112">
    <property type="entry name" value="CobW-like"/>
    <property type="match status" value="1"/>
</dbReference>
<dbReference type="PANTHER" id="PTHR13748:SF62">
    <property type="entry name" value="COBW DOMAIN-CONTAINING PROTEIN"/>
    <property type="match status" value="1"/>
</dbReference>
<dbReference type="Pfam" id="PF02492">
    <property type="entry name" value="cobW"/>
    <property type="match status" value="1"/>
</dbReference>
<comment type="catalytic activity">
    <reaction evidence="5">
        <text>GTP + H2O = GDP + phosphate + H(+)</text>
        <dbReference type="Rhea" id="RHEA:19669"/>
        <dbReference type="ChEBI" id="CHEBI:15377"/>
        <dbReference type="ChEBI" id="CHEBI:15378"/>
        <dbReference type="ChEBI" id="CHEBI:37565"/>
        <dbReference type="ChEBI" id="CHEBI:43474"/>
        <dbReference type="ChEBI" id="CHEBI:58189"/>
    </reaction>
    <physiologicalReaction direction="left-to-right" evidence="5">
        <dbReference type="Rhea" id="RHEA:19670"/>
    </physiologicalReaction>
</comment>
<dbReference type="EMBL" id="BSUO01000001">
    <property type="protein sequence ID" value="GMA38785.1"/>
    <property type="molecule type" value="Genomic_DNA"/>
</dbReference>
<keyword evidence="2" id="KW-0378">Hydrolase</keyword>
<dbReference type="Proteomes" id="UP001157126">
    <property type="component" value="Unassembled WGS sequence"/>
</dbReference>
<reference evidence="9" key="1">
    <citation type="journal article" date="2019" name="Int. J. Syst. Evol. Microbiol.">
        <title>The Global Catalogue of Microorganisms (GCM) 10K type strain sequencing project: providing services to taxonomists for standard genome sequencing and annotation.</title>
        <authorList>
            <consortium name="The Broad Institute Genomics Platform"/>
            <consortium name="The Broad Institute Genome Sequencing Center for Infectious Disease"/>
            <person name="Wu L."/>
            <person name="Ma J."/>
        </authorList>
    </citation>
    <scope>NUCLEOTIDE SEQUENCE [LARGE SCALE GENOMIC DNA]</scope>
    <source>
        <strain evidence="9">NBRC 113072</strain>
    </source>
</reference>
<evidence type="ECO:0000313" key="9">
    <source>
        <dbReference type="Proteomes" id="UP001157126"/>
    </source>
</evidence>
<dbReference type="PANTHER" id="PTHR13748">
    <property type="entry name" value="COBW-RELATED"/>
    <property type="match status" value="1"/>
</dbReference>
<evidence type="ECO:0000313" key="8">
    <source>
        <dbReference type="EMBL" id="GMA38785.1"/>
    </source>
</evidence>
<keyword evidence="3" id="KW-0143">Chaperone</keyword>
<evidence type="ECO:0000259" key="7">
    <source>
        <dbReference type="SMART" id="SM00833"/>
    </source>
</evidence>
<feature type="domain" description="CobW C-terminal" evidence="7">
    <location>
        <begin position="252"/>
        <end position="343"/>
    </location>
</feature>
<dbReference type="InterPro" id="IPR003495">
    <property type="entry name" value="CobW/HypB/UreG_nucleotide-bd"/>
</dbReference>
<evidence type="ECO:0000256" key="1">
    <source>
        <dbReference type="ARBA" id="ARBA00022741"/>
    </source>
</evidence>
<evidence type="ECO:0000256" key="2">
    <source>
        <dbReference type="ARBA" id="ARBA00022801"/>
    </source>
</evidence>
<comment type="caution">
    <text evidence="8">The sequence shown here is derived from an EMBL/GenBank/DDBJ whole genome shotgun (WGS) entry which is preliminary data.</text>
</comment>
<gene>
    <name evidence="8" type="primary">cobW</name>
    <name evidence="8" type="ORF">GCM10025883_08300</name>
</gene>
<dbReference type="SMART" id="SM00833">
    <property type="entry name" value="CobW_C"/>
    <property type="match status" value="1"/>
</dbReference>
<dbReference type="InterPro" id="IPR011629">
    <property type="entry name" value="CobW-like_C"/>
</dbReference>
<dbReference type="Gene3D" id="3.30.1220.10">
    <property type="entry name" value="CobW-like, C-terminal domain"/>
    <property type="match status" value="1"/>
</dbReference>
<dbReference type="InterPro" id="IPR036627">
    <property type="entry name" value="CobW-likC_sf"/>
</dbReference>
<keyword evidence="9" id="KW-1185">Reference proteome</keyword>
<dbReference type="Gene3D" id="3.40.50.300">
    <property type="entry name" value="P-loop containing nucleotide triphosphate hydrolases"/>
    <property type="match status" value="1"/>
</dbReference>
<proteinExistence type="inferred from homology"/>
<evidence type="ECO:0000256" key="4">
    <source>
        <dbReference type="ARBA" id="ARBA00034320"/>
    </source>
</evidence>
<comment type="similarity">
    <text evidence="4">Belongs to the SIMIBI class G3E GTPase family. ZNG1 subfamily.</text>
</comment>
<dbReference type="InterPro" id="IPR051316">
    <property type="entry name" value="Zinc-reg_GTPase_activator"/>
</dbReference>
<evidence type="ECO:0000256" key="3">
    <source>
        <dbReference type="ARBA" id="ARBA00023186"/>
    </source>
</evidence>